<dbReference type="GO" id="GO:0043565">
    <property type="term" value="F:sequence-specific DNA binding"/>
    <property type="evidence" value="ECO:0007669"/>
    <property type="project" value="InterPro"/>
</dbReference>
<dbReference type="SMART" id="SM00342">
    <property type="entry name" value="HTH_ARAC"/>
    <property type="match status" value="1"/>
</dbReference>
<sequence>MSIWGYSGDIRFARDVRLCFDVNKLREQCHLPSDGNLTDGPVLRFTDERLATVMKLLSDVVEDPDPSVQLYGDALVTALATRLLSRARNAPKRESKLSPLQLRDAISFLEANMPHRVELATLAALAGLSPSYYSRAFKATTGLAPYQWQLQTRIQQAQALLLFKTMSLEDIAEATGFADAVHFARMFKKMTGVTPSSWRKDRAS</sequence>
<evidence type="ECO:0000256" key="2">
    <source>
        <dbReference type="ARBA" id="ARBA00023125"/>
    </source>
</evidence>
<proteinExistence type="predicted"/>
<dbReference type="InterPro" id="IPR018060">
    <property type="entry name" value="HTH_AraC"/>
</dbReference>
<dbReference type="SUPFAM" id="SSF46689">
    <property type="entry name" value="Homeodomain-like"/>
    <property type="match status" value="2"/>
</dbReference>
<dbReference type="PROSITE" id="PS01124">
    <property type="entry name" value="HTH_ARAC_FAMILY_2"/>
    <property type="match status" value="1"/>
</dbReference>
<comment type="caution">
    <text evidence="5">The sequence shown here is derived from an EMBL/GenBank/DDBJ whole genome shotgun (WGS) entry which is preliminary data.</text>
</comment>
<keyword evidence="2 5" id="KW-0238">DNA-binding</keyword>
<evidence type="ECO:0000313" key="5">
    <source>
        <dbReference type="EMBL" id="RCW76334.1"/>
    </source>
</evidence>
<dbReference type="PANTHER" id="PTHR46796:SF14">
    <property type="entry name" value="TRANSCRIPTIONAL REGULATORY PROTEIN"/>
    <property type="match status" value="1"/>
</dbReference>
<organism evidence="5 6">
    <name type="scientific">Pseudorhodoferax soli</name>
    <dbReference type="NCBI Taxonomy" id="545864"/>
    <lineage>
        <taxon>Bacteria</taxon>
        <taxon>Pseudomonadati</taxon>
        <taxon>Pseudomonadota</taxon>
        <taxon>Betaproteobacteria</taxon>
        <taxon>Burkholderiales</taxon>
        <taxon>Comamonadaceae</taxon>
    </lineage>
</organism>
<evidence type="ECO:0000259" key="4">
    <source>
        <dbReference type="PROSITE" id="PS01124"/>
    </source>
</evidence>
<dbReference type="Proteomes" id="UP000252884">
    <property type="component" value="Unassembled WGS sequence"/>
</dbReference>
<protein>
    <submittedName>
        <fullName evidence="5">AraC-like DNA-binding protein</fullName>
    </submittedName>
</protein>
<feature type="domain" description="HTH araC/xylS-type" evidence="4">
    <location>
        <begin position="103"/>
        <end position="201"/>
    </location>
</feature>
<evidence type="ECO:0000256" key="3">
    <source>
        <dbReference type="ARBA" id="ARBA00023163"/>
    </source>
</evidence>
<dbReference type="InterPro" id="IPR009057">
    <property type="entry name" value="Homeodomain-like_sf"/>
</dbReference>
<dbReference type="InterPro" id="IPR018062">
    <property type="entry name" value="HTH_AraC-typ_CS"/>
</dbReference>
<dbReference type="Gene3D" id="1.10.10.60">
    <property type="entry name" value="Homeodomain-like"/>
    <property type="match status" value="2"/>
</dbReference>
<reference evidence="5 6" key="1">
    <citation type="submission" date="2018-07" db="EMBL/GenBank/DDBJ databases">
        <title>Genomic Encyclopedia of Type Strains, Phase IV (KMG-IV): sequencing the most valuable type-strain genomes for metagenomic binning, comparative biology and taxonomic classification.</title>
        <authorList>
            <person name="Goeker M."/>
        </authorList>
    </citation>
    <scope>NUCLEOTIDE SEQUENCE [LARGE SCALE GENOMIC DNA]</scope>
    <source>
        <strain evidence="5 6">DSM 21634</strain>
    </source>
</reference>
<keyword evidence="1" id="KW-0805">Transcription regulation</keyword>
<gene>
    <name evidence="5" type="ORF">DES41_101940</name>
</gene>
<evidence type="ECO:0000256" key="1">
    <source>
        <dbReference type="ARBA" id="ARBA00023015"/>
    </source>
</evidence>
<evidence type="ECO:0000313" key="6">
    <source>
        <dbReference type="Proteomes" id="UP000252884"/>
    </source>
</evidence>
<dbReference type="Pfam" id="PF12833">
    <property type="entry name" value="HTH_18"/>
    <property type="match status" value="1"/>
</dbReference>
<dbReference type="PROSITE" id="PS00041">
    <property type="entry name" value="HTH_ARAC_FAMILY_1"/>
    <property type="match status" value="1"/>
</dbReference>
<accession>A0A368YDS8</accession>
<dbReference type="AlphaFoldDB" id="A0A368YDS8"/>
<dbReference type="GO" id="GO:0003700">
    <property type="term" value="F:DNA-binding transcription factor activity"/>
    <property type="evidence" value="ECO:0007669"/>
    <property type="project" value="InterPro"/>
</dbReference>
<dbReference type="InterPro" id="IPR020449">
    <property type="entry name" value="Tscrpt_reg_AraC-type_HTH"/>
</dbReference>
<name>A0A368YDS8_9BURK</name>
<dbReference type="PANTHER" id="PTHR46796">
    <property type="entry name" value="HTH-TYPE TRANSCRIPTIONAL ACTIVATOR RHAS-RELATED"/>
    <property type="match status" value="1"/>
</dbReference>
<dbReference type="PRINTS" id="PR00032">
    <property type="entry name" value="HTHARAC"/>
</dbReference>
<dbReference type="EMBL" id="QPJK01000001">
    <property type="protein sequence ID" value="RCW76334.1"/>
    <property type="molecule type" value="Genomic_DNA"/>
</dbReference>
<keyword evidence="3" id="KW-0804">Transcription</keyword>
<keyword evidence="6" id="KW-1185">Reference proteome</keyword>
<dbReference type="InterPro" id="IPR050204">
    <property type="entry name" value="AraC_XylS_family_regulators"/>
</dbReference>